<dbReference type="GO" id="GO:0016717">
    <property type="term" value="F:oxidoreductase activity, acting on paired donors, with oxidation of a pair of donors resulting in the reduction of molecular oxygen to two molecules of water"/>
    <property type="evidence" value="ECO:0007669"/>
    <property type="project" value="TreeGrafter"/>
</dbReference>
<evidence type="ECO:0000256" key="1">
    <source>
        <dbReference type="SAM" id="Phobius"/>
    </source>
</evidence>
<organism evidence="3 4">
    <name type="scientific">Pedobacter terrae</name>
    <dbReference type="NCBI Taxonomy" id="405671"/>
    <lineage>
        <taxon>Bacteria</taxon>
        <taxon>Pseudomonadati</taxon>
        <taxon>Bacteroidota</taxon>
        <taxon>Sphingobacteriia</taxon>
        <taxon>Sphingobacteriales</taxon>
        <taxon>Sphingobacteriaceae</taxon>
        <taxon>Pedobacter</taxon>
    </lineage>
</organism>
<proteinExistence type="predicted"/>
<dbReference type="PANTHER" id="PTHR19353:SF19">
    <property type="entry name" value="DELTA(5) FATTY ACID DESATURASE C-RELATED"/>
    <property type="match status" value="1"/>
</dbReference>
<name>A0A1G8BZH4_9SPHI</name>
<dbReference type="InterPro" id="IPR005804">
    <property type="entry name" value="FA_desaturase_dom"/>
</dbReference>
<dbReference type="InterPro" id="IPR012171">
    <property type="entry name" value="Fatty_acid_desaturase"/>
</dbReference>
<gene>
    <name evidence="3" type="ORF">SAMN05421827_12314</name>
</gene>
<feature type="transmembrane region" description="Helical" evidence="1">
    <location>
        <begin position="32"/>
        <end position="55"/>
    </location>
</feature>
<feature type="domain" description="Fatty acid desaturase" evidence="2">
    <location>
        <begin position="63"/>
        <end position="328"/>
    </location>
</feature>
<accession>A0A1G8BZH4</accession>
<feature type="transmembrane region" description="Helical" evidence="1">
    <location>
        <begin position="160"/>
        <end position="184"/>
    </location>
</feature>
<dbReference type="AlphaFoldDB" id="A0A1G8BZH4"/>
<dbReference type="Proteomes" id="UP000199643">
    <property type="component" value="Unassembled WGS sequence"/>
</dbReference>
<dbReference type="EMBL" id="FNCH01000023">
    <property type="protein sequence ID" value="SDH38453.1"/>
    <property type="molecule type" value="Genomic_DNA"/>
</dbReference>
<dbReference type="PANTHER" id="PTHR19353">
    <property type="entry name" value="FATTY ACID DESATURASE 2"/>
    <property type="match status" value="1"/>
</dbReference>
<keyword evidence="1" id="KW-0812">Transmembrane</keyword>
<dbReference type="GO" id="GO:0016020">
    <property type="term" value="C:membrane"/>
    <property type="evidence" value="ECO:0007669"/>
    <property type="project" value="TreeGrafter"/>
</dbReference>
<evidence type="ECO:0000259" key="2">
    <source>
        <dbReference type="Pfam" id="PF00487"/>
    </source>
</evidence>
<evidence type="ECO:0000313" key="3">
    <source>
        <dbReference type="EMBL" id="SDH38453.1"/>
    </source>
</evidence>
<dbReference type="OrthoDB" id="104711at2"/>
<dbReference type="RefSeq" id="WP_090503598.1">
    <property type="nucleotide sequence ID" value="NZ_FNCH01000023.1"/>
</dbReference>
<sequence>MKDKHIHVAADSQLLKAIYKRVSEEVVADKSAFMWIIVLKFVVYFLLTLFTYLALYHITNPTGFVGCFVIYGFISLLFAFNFSHDFSHNTIFKSKRLNHICFVAIYTLVGAHAEAWKLRHVNSHHYAPNVEDYDSDLKISKLIRVVPGSKHYWFHAYQHLYAPLAYTTYSLFWIFIKDFVILFSDDGYGAKKNMRYYLSFVFQKSIYISWLFVLPMIFAIQPWYVVLTGFLMMHLSQSLFLLFTFFMTHHVENTEYPKTDTRGYINASWLMNQIRSSNDMHPFSKTANFILGGFNNHITHHLFPHYHHVYYPQISKILYEMLNENGITPNCTSYFGGIKSHLKLLKRMGEVAF</sequence>
<dbReference type="GO" id="GO:0008610">
    <property type="term" value="P:lipid biosynthetic process"/>
    <property type="evidence" value="ECO:0007669"/>
    <property type="project" value="UniProtKB-ARBA"/>
</dbReference>
<dbReference type="STRING" id="405671.SAMN05421827_12314"/>
<evidence type="ECO:0000313" key="4">
    <source>
        <dbReference type="Proteomes" id="UP000199643"/>
    </source>
</evidence>
<dbReference type="Pfam" id="PF00487">
    <property type="entry name" value="FA_desaturase"/>
    <property type="match status" value="1"/>
</dbReference>
<protein>
    <submittedName>
        <fullName evidence="3">Linoleoyl-CoA desaturase</fullName>
    </submittedName>
</protein>
<feature type="transmembrane region" description="Helical" evidence="1">
    <location>
        <begin position="62"/>
        <end position="82"/>
    </location>
</feature>
<keyword evidence="4" id="KW-1185">Reference proteome</keyword>
<reference evidence="4" key="1">
    <citation type="submission" date="2016-10" db="EMBL/GenBank/DDBJ databases">
        <authorList>
            <person name="Varghese N."/>
            <person name="Submissions S."/>
        </authorList>
    </citation>
    <scope>NUCLEOTIDE SEQUENCE [LARGE SCALE GENOMIC DNA]</scope>
    <source>
        <strain evidence="4">DSM 17933</strain>
    </source>
</reference>
<feature type="transmembrane region" description="Helical" evidence="1">
    <location>
        <begin position="196"/>
        <end position="218"/>
    </location>
</feature>
<keyword evidence="1" id="KW-1133">Transmembrane helix</keyword>
<feature type="transmembrane region" description="Helical" evidence="1">
    <location>
        <begin position="224"/>
        <end position="246"/>
    </location>
</feature>
<keyword evidence="1" id="KW-0472">Membrane</keyword>